<gene>
    <name evidence="3" type="ORF">I302_07101</name>
</gene>
<feature type="compositionally biased region" description="Polar residues" evidence="1">
    <location>
        <begin position="346"/>
        <end position="358"/>
    </location>
</feature>
<feature type="region of interest" description="Disordered" evidence="1">
    <location>
        <begin position="772"/>
        <end position="811"/>
    </location>
</feature>
<dbReference type="GeneID" id="30211500"/>
<dbReference type="KEGG" id="kbi:30211500"/>
<feature type="region of interest" description="Disordered" evidence="1">
    <location>
        <begin position="618"/>
        <end position="640"/>
    </location>
</feature>
<feature type="compositionally biased region" description="Pro residues" evidence="1">
    <location>
        <begin position="400"/>
        <end position="411"/>
    </location>
</feature>
<dbReference type="EMBL" id="KI894024">
    <property type="protein sequence ID" value="OCF22760.1"/>
    <property type="molecule type" value="Genomic_DNA"/>
</dbReference>
<feature type="compositionally biased region" description="Polar residues" evidence="1">
    <location>
        <begin position="238"/>
        <end position="248"/>
    </location>
</feature>
<feature type="region of interest" description="Disordered" evidence="1">
    <location>
        <begin position="834"/>
        <end position="854"/>
    </location>
</feature>
<evidence type="ECO:0000259" key="2">
    <source>
        <dbReference type="PROSITE" id="PS50172"/>
    </source>
</evidence>
<dbReference type="AlphaFoldDB" id="A0A1B9FVG6"/>
<reference evidence="3" key="1">
    <citation type="submission" date="2013-07" db="EMBL/GenBank/DDBJ databases">
        <title>The Genome Sequence of Cryptococcus bestiolae CBS10118.</title>
        <authorList>
            <consortium name="The Broad Institute Genome Sequencing Platform"/>
            <person name="Cuomo C."/>
            <person name="Litvintseva A."/>
            <person name="Chen Y."/>
            <person name="Heitman J."/>
            <person name="Sun S."/>
            <person name="Springer D."/>
            <person name="Dromer F."/>
            <person name="Young S.K."/>
            <person name="Zeng Q."/>
            <person name="Gargeya S."/>
            <person name="Fitzgerald M."/>
            <person name="Abouelleil A."/>
            <person name="Alvarado L."/>
            <person name="Berlin A.M."/>
            <person name="Chapman S.B."/>
            <person name="Dewar J."/>
            <person name="Goldberg J."/>
            <person name="Griggs A."/>
            <person name="Gujja S."/>
            <person name="Hansen M."/>
            <person name="Howarth C."/>
            <person name="Imamovic A."/>
            <person name="Larimer J."/>
            <person name="McCowan C."/>
            <person name="Murphy C."/>
            <person name="Pearson M."/>
            <person name="Priest M."/>
            <person name="Roberts A."/>
            <person name="Saif S."/>
            <person name="Shea T."/>
            <person name="Sykes S."/>
            <person name="Wortman J."/>
            <person name="Nusbaum C."/>
            <person name="Birren B."/>
        </authorList>
    </citation>
    <scope>NUCLEOTIDE SEQUENCE [LARGE SCALE GENOMIC DNA]</scope>
    <source>
        <strain evidence="3">CBS 10118</strain>
    </source>
</reference>
<dbReference type="InterPro" id="IPR001357">
    <property type="entry name" value="BRCT_dom"/>
</dbReference>
<proteinExistence type="predicted"/>
<feature type="compositionally biased region" description="Polar residues" evidence="1">
    <location>
        <begin position="273"/>
        <end position="286"/>
    </location>
</feature>
<evidence type="ECO:0000313" key="3">
    <source>
        <dbReference type="EMBL" id="OCF22760.1"/>
    </source>
</evidence>
<feature type="compositionally biased region" description="Polar residues" evidence="1">
    <location>
        <begin position="628"/>
        <end position="640"/>
    </location>
</feature>
<dbReference type="OrthoDB" id="2565365at2759"/>
<reference evidence="3" key="2">
    <citation type="submission" date="2014-01" db="EMBL/GenBank/DDBJ databases">
        <title>Evolution of pathogenesis and genome organization in the Tremellales.</title>
        <authorList>
            <person name="Cuomo C."/>
            <person name="Litvintseva A."/>
            <person name="Heitman J."/>
            <person name="Chen Y."/>
            <person name="Sun S."/>
            <person name="Springer D."/>
            <person name="Dromer F."/>
            <person name="Young S."/>
            <person name="Zeng Q."/>
            <person name="Chapman S."/>
            <person name="Gujja S."/>
            <person name="Saif S."/>
            <person name="Birren B."/>
        </authorList>
    </citation>
    <scope>NUCLEOTIDE SEQUENCE</scope>
    <source>
        <strain evidence="3">CBS 10118</strain>
    </source>
</reference>
<feature type="domain" description="BRCT" evidence="2">
    <location>
        <begin position="554"/>
        <end position="576"/>
    </location>
</feature>
<feature type="region of interest" description="Disordered" evidence="1">
    <location>
        <begin position="215"/>
        <end position="286"/>
    </location>
</feature>
<dbReference type="RefSeq" id="XP_019043830.2">
    <property type="nucleotide sequence ID" value="XM_019193707.2"/>
</dbReference>
<dbReference type="SUPFAM" id="SSF52113">
    <property type="entry name" value="BRCT domain"/>
    <property type="match status" value="1"/>
</dbReference>
<evidence type="ECO:0000256" key="1">
    <source>
        <dbReference type="SAM" id="MobiDB-lite"/>
    </source>
</evidence>
<dbReference type="VEuPathDB" id="FungiDB:I302_07101"/>
<dbReference type="PROSITE" id="PS50172">
    <property type="entry name" value="BRCT"/>
    <property type="match status" value="1"/>
</dbReference>
<feature type="region of interest" description="Disordered" evidence="1">
    <location>
        <begin position="315"/>
        <end position="380"/>
    </location>
</feature>
<sequence>MTPTRLFDGIGFYFSPVQGEDILSSDIGRMIMPNEGIIYPIPSLDQVTIILIPMSLPYISDGMIPLDPDFTWEDPDTLDAKREWTPELLVRYFEDTVREGVRSEGRKVVLGHGWVKSCLRSGRMLGKGDDWGGWRIIGSYDLFDTFSQLTNQSDHLSQAGTQSYPITLAQPVQPYLINHASTSNLFTSNPPAHSMPHSISATPHQLLSHSVLGHGTIHKNSEGTPLSTRGGTACRPQQPRTIRSNTDYQRLPPRHAVRTPPPPRPRFPGWQPSDTGSLRSIDTGNHQPHQSYSLFFKRAQNLSRTPVSIATANNASTSAQISTPSHASPGHHQPQSSRFHPYCPSILQNGDQQGQPQLVSPRDRAEQSMESPRSAPAPPQKMAITKAWSIVPSERSHPTYIPPSPISPAPPHGQGKYPDISNGPRSNGLRIVSPSPTILTSLSQPLWWDMGTSRTIGVPSGAKETRNESTVVGKTPITPLFEAKSGAVAETPVKPLFIDTSGSPLKIFVESNVHPRYEREVRVCLIHLIYGKTVRRAAENGAIWRHSRTGGIAVTLQWLEDCLEKGELVNTARYRVRVVDYAKDLSAERPEWGERAVDVVGTLSAKQVVKSSQSSSISHITLSDPSKSPETSKPVDTTASSLPIISNTSFPTCPPMSAYDPLAWQVEKIAQKIYEKGEIEGLRSVTTRGGDQAIDDHWIRLCDSATHGPLVKARVRQLQDQVTKTAPPIHQDELLITTFTSKEDSILTPSITSGRKKDKSADLDSNELGLTSYYRDHGQVRQRDHPAQKSEDRKDQINTQSNEVGVSGEIRDLNEADLETLDRFFAVPKTMDESISRVPNGNNQDEGAGESQRMTVGQDPSIDVFDLYCNDGEGQELDLGVKDRTNATSINQRHEAIPVFPQSKMDGPAWKEVESD</sequence>
<feature type="region of interest" description="Disordered" evidence="1">
    <location>
        <begin position="397"/>
        <end position="427"/>
    </location>
</feature>
<feature type="compositionally biased region" description="Basic and acidic residues" evidence="1">
    <location>
        <begin position="774"/>
        <end position="796"/>
    </location>
</feature>
<name>A0A1B9FVG6_9TREE</name>
<organism evidence="3">
    <name type="scientific">Kwoniella bestiolae CBS 10118</name>
    <dbReference type="NCBI Taxonomy" id="1296100"/>
    <lineage>
        <taxon>Eukaryota</taxon>
        <taxon>Fungi</taxon>
        <taxon>Dikarya</taxon>
        <taxon>Basidiomycota</taxon>
        <taxon>Agaricomycotina</taxon>
        <taxon>Tremellomycetes</taxon>
        <taxon>Tremellales</taxon>
        <taxon>Cryptococcaceae</taxon>
        <taxon>Kwoniella</taxon>
    </lineage>
</organism>
<dbReference type="InterPro" id="IPR036420">
    <property type="entry name" value="BRCT_dom_sf"/>
</dbReference>
<protein>
    <recommendedName>
        <fullName evidence="2">BRCT domain-containing protein</fullName>
    </recommendedName>
</protein>
<accession>A0A1B9FVG6</accession>